<sequence length="812" mass="91320">MDNPTVPHDKNLLLKQHLLRWASNLDSDQSPEEAYRERLEKAKANYQDASRTYDRGGSVAVGLFNDDSSADAFEVVFRLANEYKRVRDEKEAVRQQEFEYQQKLMEERKSMLRELLDILGQSVCDQVIVGCAAGQQALLTPMQEEAEEESQPTNTTADFPSSPVLNSVQQPPTTALPTMSSPPVADEARDPDISSNEPQRPTESDSSIQQGEREMPSRATLSEATNHVQDDVPSEPLTNRTVKFDQVYQDGNAAFKYVIDKYKGRYYIVECKKHKMHFSTDEAIKGARKHLQGKRHNPSRDGRGILYAMAIAEFGTEVLGCTDDLKDLNNKGSIIVKRKRRNRMVSHPNIHASPNIEGTLPARADYSHHTPSTVNTHQSRTSHIYPQLGEVYKGFWRCDRRFYAVLMLPLEPRLNFSQCLIPGPSHYKQLGDGSLELHEDYKPGGSKESKRQYPVVFFHKAEFPFGCRVGWIGVCDLEAYDPADDSIEHKHRKQVSEFLLNRGSARNAAIQESIDDENVPSPTPRAANPEGLPDRPTSEHHPCPEVEQRETEKEKSPEPPFADAPDVVVSDGDGLPTHQCLDRPPYGQFGDEMDVDIQVDNANLSTITTLEEGISHEERQALLEAAYSLTDTTQCTNADQEFYDVPMGDDTQTSPVYTQVPVSPFSAAAQAQAALEQVLASSTPEATPRKHYSFNHASQSPLSNRPEPYNVKRDADHDSLASITHTQTDQFEVSQSTGITQRTLHNLCYRLNGLSTIEEHGELEEPHRNDGGTMWTSAETPNRTPSRVSQSSYAGHRRRRRRPVSCFIPRRR</sequence>
<dbReference type="AlphaFoldDB" id="A0A395RHH0"/>
<protein>
    <submittedName>
        <fullName evidence="2">Uncharacterized protein</fullName>
    </submittedName>
</protein>
<feature type="region of interest" description="Disordered" evidence="1">
    <location>
        <begin position="142"/>
        <end position="219"/>
    </location>
</feature>
<feature type="compositionally biased region" description="Basic and acidic residues" evidence="1">
    <location>
        <begin position="532"/>
        <end position="557"/>
    </location>
</feature>
<name>A0A395RHH0_FUSSP</name>
<feature type="compositionally biased region" description="Polar residues" evidence="1">
    <location>
        <begin position="774"/>
        <end position="793"/>
    </location>
</feature>
<evidence type="ECO:0000313" key="3">
    <source>
        <dbReference type="Proteomes" id="UP000266152"/>
    </source>
</evidence>
<evidence type="ECO:0000313" key="2">
    <source>
        <dbReference type="EMBL" id="RGP59535.1"/>
    </source>
</evidence>
<evidence type="ECO:0000256" key="1">
    <source>
        <dbReference type="SAM" id="MobiDB-lite"/>
    </source>
</evidence>
<proteinExistence type="predicted"/>
<organism evidence="2 3">
    <name type="scientific">Fusarium sporotrichioides</name>
    <dbReference type="NCBI Taxonomy" id="5514"/>
    <lineage>
        <taxon>Eukaryota</taxon>
        <taxon>Fungi</taxon>
        <taxon>Dikarya</taxon>
        <taxon>Ascomycota</taxon>
        <taxon>Pezizomycotina</taxon>
        <taxon>Sordariomycetes</taxon>
        <taxon>Hypocreomycetidae</taxon>
        <taxon>Hypocreales</taxon>
        <taxon>Nectriaceae</taxon>
        <taxon>Fusarium</taxon>
    </lineage>
</organism>
<dbReference type="Proteomes" id="UP000266152">
    <property type="component" value="Unassembled WGS sequence"/>
</dbReference>
<feature type="compositionally biased region" description="Basic residues" evidence="1">
    <location>
        <begin position="795"/>
        <end position="812"/>
    </location>
</feature>
<comment type="caution">
    <text evidence="2">The sequence shown here is derived from an EMBL/GenBank/DDBJ whole genome shotgun (WGS) entry which is preliminary data.</text>
</comment>
<keyword evidence="3" id="KW-1185">Reference proteome</keyword>
<feature type="compositionally biased region" description="Polar residues" evidence="1">
    <location>
        <begin position="193"/>
        <end position="210"/>
    </location>
</feature>
<reference evidence="2 3" key="1">
    <citation type="journal article" date="2018" name="PLoS Pathog.">
        <title>Evolution of structural diversity of trichothecenes, a family of toxins produced by plant pathogenic and entomopathogenic fungi.</title>
        <authorList>
            <person name="Proctor R.H."/>
            <person name="McCormick S.P."/>
            <person name="Kim H.S."/>
            <person name="Cardoza R.E."/>
            <person name="Stanley A.M."/>
            <person name="Lindo L."/>
            <person name="Kelly A."/>
            <person name="Brown D.W."/>
            <person name="Lee T."/>
            <person name="Vaughan M.M."/>
            <person name="Alexander N.J."/>
            <person name="Busman M."/>
            <person name="Gutierrez S."/>
        </authorList>
    </citation>
    <scope>NUCLEOTIDE SEQUENCE [LARGE SCALE GENOMIC DNA]</scope>
    <source>
        <strain evidence="2 3">NRRL 3299</strain>
    </source>
</reference>
<feature type="compositionally biased region" description="Polar residues" evidence="1">
    <location>
        <begin position="151"/>
        <end position="181"/>
    </location>
</feature>
<feature type="region of interest" description="Disordered" evidence="1">
    <location>
        <begin position="679"/>
        <end position="713"/>
    </location>
</feature>
<feature type="region of interest" description="Disordered" evidence="1">
    <location>
        <begin position="512"/>
        <end position="567"/>
    </location>
</feature>
<feature type="region of interest" description="Disordered" evidence="1">
    <location>
        <begin position="763"/>
        <end position="812"/>
    </location>
</feature>
<gene>
    <name evidence="2" type="ORF">FSPOR_11292</name>
</gene>
<accession>A0A395RHH0</accession>
<dbReference type="STRING" id="5514.A0A395RHH0"/>
<dbReference type="EMBL" id="PXOF01000215">
    <property type="protein sequence ID" value="RGP59535.1"/>
    <property type="molecule type" value="Genomic_DNA"/>
</dbReference>